<dbReference type="GO" id="GO:0005886">
    <property type="term" value="C:plasma membrane"/>
    <property type="evidence" value="ECO:0007669"/>
    <property type="project" value="UniProtKB-SubCell"/>
</dbReference>
<sequence>MLTKPRFPNLSEFHAILKIGLPAAMGILAELIIGITDNIMVGHLGTDELAAVGLASSVYKIILMISWGMLFPTIVLVSQARGTVDQLQAVQKIIRQGLWVCGILFVPGGAVLWHLEEILLLTGQFPELARMAENYMNYQLWTLFPVLTSTVFMLAFTAMGRATTSATIMWCAVGLNAVLDYALIFGKFGLPAMGVAGAGLASVIVHGMVHMAFFIHLAFHRFFRRATLFRHAWRPKPATLEQFFRLGWPKALEMVMKHSLFSVITLLAGRFGAQSAAAHTIAFQIAVVVGVAVPVATASAVATRMGMARGQGKLANMQLILNSGISLLLLFIIPAIMMLKVFSPWIVMLFVSAEAKNQDLVLLASPLIVLVAFFVLADSLRLVVTYALNSLSDMKVPSLILGLAYWGISLPVGVVLGFTMELGILGLWWGLVFGIAVAAITHLIRFRWLVRHSLVTAVKSV</sequence>
<feature type="transmembrane region" description="Helical" evidence="10">
    <location>
        <begin position="168"/>
        <end position="190"/>
    </location>
</feature>
<name>A0A450SKP6_9GAMM</name>
<dbReference type="Pfam" id="PF01554">
    <property type="entry name" value="MatE"/>
    <property type="match status" value="2"/>
</dbReference>
<dbReference type="GO" id="GO:0015297">
    <property type="term" value="F:antiporter activity"/>
    <property type="evidence" value="ECO:0007669"/>
    <property type="project" value="UniProtKB-KW"/>
</dbReference>
<evidence type="ECO:0000256" key="7">
    <source>
        <dbReference type="ARBA" id="ARBA00023065"/>
    </source>
</evidence>
<dbReference type="InterPro" id="IPR050222">
    <property type="entry name" value="MATE_MdtK"/>
</dbReference>
<evidence type="ECO:0000256" key="6">
    <source>
        <dbReference type="ARBA" id="ARBA00022989"/>
    </source>
</evidence>
<feature type="transmembrane region" description="Helical" evidence="10">
    <location>
        <begin position="21"/>
        <end position="45"/>
    </location>
</feature>
<keyword evidence="7" id="KW-0406">Ion transport</keyword>
<evidence type="ECO:0000313" key="12">
    <source>
        <dbReference type="EMBL" id="VFJ54133.1"/>
    </source>
</evidence>
<keyword evidence="4" id="KW-1003">Cell membrane</keyword>
<dbReference type="GO" id="GO:0006811">
    <property type="term" value="P:monoatomic ion transport"/>
    <property type="evidence" value="ECO:0007669"/>
    <property type="project" value="UniProtKB-KW"/>
</dbReference>
<dbReference type="GO" id="GO:0042910">
    <property type="term" value="F:xenobiotic transmembrane transporter activity"/>
    <property type="evidence" value="ECO:0007669"/>
    <property type="project" value="InterPro"/>
</dbReference>
<dbReference type="InterPro" id="IPR048279">
    <property type="entry name" value="MdtK-like"/>
</dbReference>
<feature type="transmembrane region" description="Helical" evidence="10">
    <location>
        <begin position="319"/>
        <end position="342"/>
    </location>
</feature>
<reference evidence="12" key="1">
    <citation type="submission" date="2019-02" db="EMBL/GenBank/DDBJ databases">
        <authorList>
            <person name="Gruber-Vodicka R. H."/>
            <person name="Seah K. B. B."/>
        </authorList>
    </citation>
    <scope>NUCLEOTIDE SEQUENCE</scope>
    <source>
        <strain evidence="12">BECK_BZ106</strain>
        <strain evidence="11">BECK_BZ15</strain>
    </source>
</reference>
<evidence type="ECO:0000256" key="10">
    <source>
        <dbReference type="SAM" id="Phobius"/>
    </source>
</evidence>
<accession>A0A450SKP6</accession>
<evidence type="ECO:0000256" key="3">
    <source>
        <dbReference type="ARBA" id="ARBA00022449"/>
    </source>
</evidence>
<feature type="transmembrane region" description="Helical" evidence="10">
    <location>
        <begin position="362"/>
        <end position="384"/>
    </location>
</feature>
<evidence type="ECO:0000256" key="1">
    <source>
        <dbReference type="ARBA" id="ARBA00004429"/>
    </source>
</evidence>
<keyword evidence="3" id="KW-0050">Antiport</keyword>
<feature type="transmembrane region" description="Helical" evidence="10">
    <location>
        <begin position="426"/>
        <end position="444"/>
    </location>
</feature>
<evidence type="ECO:0000256" key="2">
    <source>
        <dbReference type="ARBA" id="ARBA00022448"/>
    </source>
</evidence>
<dbReference type="PANTHER" id="PTHR43298">
    <property type="entry name" value="MULTIDRUG RESISTANCE PROTEIN NORM-RELATED"/>
    <property type="match status" value="1"/>
</dbReference>
<dbReference type="AlphaFoldDB" id="A0A450SKP6"/>
<feature type="transmembrane region" description="Helical" evidence="10">
    <location>
        <begin position="97"/>
        <end position="115"/>
    </location>
</feature>
<evidence type="ECO:0000313" key="11">
    <source>
        <dbReference type="EMBL" id="VFJ44589.1"/>
    </source>
</evidence>
<keyword evidence="6 10" id="KW-1133">Transmembrane helix</keyword>
<feature type="transmembrane region" description="Helical" evidence="10">
    <location>
        <begin position="196"/>
        <end position="219"/>
    </location>
</feature>
<keyword evidence="5 10" id="KW-0812">Transmembrane</keyword>
<proteinExistence type="predicted"/>
<dbReference type="InterPro" id="IPR002528">
    <property type="entry name" value="MATE_fam"/>
</dbReference>
<evidence type="ECO:0000256" key="8">
    <source>
        <dbReference type="ARBA" id="ARBA00023136"/>
    </source>
</evidence>
<feature type="transmembrane region" description="Helical" evidence="10">
    <location>
        <begin position="255"/>
        <end position="273"/>
    </location>
</feature>
<evidence type="ECO:0000256" key="4">
    <source>
        <dbReference type="ARBA" id="ARBA00022475"/>
    </source>
</evidence>
<keyword evidence="2" id="KW-0813">Transport</keyword>
<feature type="transmembrane region" description="Helical" evidence="10">
    <location>
        <begin position="135"/>
        <end position="156"/>
    </location>
</feature>
<organism evidence="12">
    <name type="scientific">Candidatus Kentrum sp. FW</name>
    <dbReference type="NCBI Taxonomy" id="2126338"/>
    <lineage>
        <taxon>Bacteria</taxon>
        <taxon>Pseudomonadati</taxon>
        <taxon>Pseudomonadota</taxon>
        <taxon>Gammaproteobacteria</taxon>
        <taxon>Candidatus Kentrum</taxon>
    </lineage>
</organism>
<protein>
    <recommendedName>
        <fullName evidence="9">Multidrug-efflux transporter</fullName>
    </recommendedName>
</protein>
<evidence type="ECO:0000256" key="9">
    <source>
        <dbReference type="ARBA" id="ARBA00031636"/>
    </source>
</evidence>
<keyword evidence="8 10" id="KW-0472">Membrane</keyword>
<dbReference type="NCBIfam" id="TIGR00797">
    <property type="entry name" value="matE"/>
    <property type="match status" value="1"/>
</dbReference>
<feature type="transmembrane region" description="Helical" evidence="10">
    <location>
        <begin position="57"/>
        <end position="77"/>
    </location>
</feature>
<comment type="subcellular location">
    <subcellularLocation>
        <location evidence="1">Cell inner membrane</location>
        <topology evidence="1">Multi-pass membrane protein</topology>
    </subcellularLocation>
</comment>
<dbReference type="PIRSF" id="PIRSF006603">
    <property type="entry name" value="DinF"/>
    <property type="match status" value="1"/>
</dbReference>
<dbReference type="PANTHER" id="PTHR43298:SF2">
    <property type="entry name" value="FMN_FAD EXPORTER YEEO-RELATED"/>
    <property type="match status" value="1"/>
</dbReference>
<dbReference type="EMBL" id="CAADFD010000017">
    <property type="protein sequence ID" value="VFJ54133.1"/>
    <property type="molecule type" value="Genomic_DNA"/>
</dbReference>
<evidence type="ECO:0000256" key="5">
    <source>
        <dbReference type="ARBA" id="ARBA00022692"/>
    </source>
</evidence>
<dbReference type="EMBL" id="CAADEW010000007">
    <property type="protein sequence ID" value="VFJ44589.1"/>
    <property type="molecule type" value="Genomic_DNA"/>
</dbReference>
<gene>
    <name evidence="11" type="ORF">BECKFW1821A_GA0114235_100726</name>
    <name evidence="12" type="ORF">BECKFW1821B_GA0114236_101717</name>
</gene>
<feature type="transmembrane region" description="Helical" evidence="10">
    <location>
        <begin position="396"/>
        <end position="420"/>
    </location>
</feature>
<feature type="transmembrane region" description="Helical" evidence="10">
    <location>
        <begin position="285"/>
        <end position="307"/>
    </location>
</feature>